<evidence type="ECO:0000256" key="5">
    <source>
        <dbReference type="ARBA" id="ARBA00022448"/>
    </source>
</evidence>
<keyword evidence="9 12" id="KW-0201">Cytochrome c-type biogenesis</keyword>
<proteinExistence type="inferred from homology"/>
<evidence type="ECO:0000256" key="6">
    <source>
        <dbReference type="ARBA" id="ARBA00022475"/>
    </source>
</evidence>
<dbReference type="Proteomes" id="UP000050455">
    <property type="component" value="Unassembled WGS sequence"/>
</dbReference>
<evidence type="ECO:0000313" key="14">
    <source>
        <dbReference type="EMBL" id="KPX87526.1"/>
    </source>
</evidence>
<reference evidence="14 15" key="1">
    <citation type="submission" date="2015-09" db="EMBL/GenBank/DDBJ databases">
        <title>Genome announcement of multiple Pseudomonas syringae strains.</title>
        <authorList>
            <person name="Thakur S."/>
            <person name="Wang P.W."/>
            <person name="Gong Y."/>
            <person name="Weir B.S."/>
            <person name="Guttman D.S."/>
        </authorList>
    </citation>
    <scope>NUCLEOTIDE SEQUENCE [LARGE SCALE GENOMIC DNA]</scope>
    <source>
        <strain evidence="14 15">ICMP6289</strain>
    </source>
</reference>
<dbReference type="PRINTS" id="PR01414">
    <property type="entry name" value="CCMBBIOGNSIS"/>
</dbReference>
<feature type="transmembrane region" description="Helical" evidence="13">
    <location>
        <begin position="58"/>
        <end position="76"/>
    </location>
</feature>
<comment type="subcellular location">
    <subcellularLocation>
        <location evidence="2">Cell inner membrane</location>
        <topology evidence="2">Multi-pass membrane protein</topology>
    </subcellularLocation>
</comment>
<dbReference type="GO" id="GO:0005886">
    <property type="term" value="C:plasma membrane"/>
    <property type="evidence" value="ECO:0007669"/>
    <property type="project" value="UniProtKB-SubCell"/>
</dbReference>
<evidence type="ECO:0000256" key="9">
    <source>
        <dbReference type="ARBA" id="ARBA00022748"/>
    </source>
</evidence>
<protein>
    <recommendedName>
        <fullName evidence="4 12">Heme exporter protein B</fullName>
    </recommendedName>
</protein>
<comment type="function">
    <text evidence="1 12">Required for the export of heme to the periplasm for the biogenesis of c-type cytochromes.</text>
</comment>
<sequence>MNNVFALLIAREFRLLARRPAELANPLVFFAIVVALFPLALALALGPQTQLLQALSPGLVWVAALLAVLLSLDGLFRSDFEDGSLEQWVLSPHPLALLVLSKVLAHWVFSGLALVLLSPLLALMLGLPVRCLPVLMVSLLLGTPVLSLLGAVGAALTVGLKRGGLLLALLILPLYIPVLILGSGALQAALQGMPATGYLLWLGCLSVLAITLTPFAIAAGLKISVGE</sequence>
<dbReference type="EMBL" id="LJQT01000274">
    <property type="protein sequence ID" value="KPX87526.1"/>
    <property type="molecule type" value="Genomic_DNA"/>
</dbReference>
<dbReference type="PATRIC" id="fig|86176.4.peg.772"/>
<evidence type="ECO:0000256" key="4">
    <source>
        <dbReference type="ARBA" id="ARBA00016452"/>
    </source>
</evidence>
<comment type="similarity">
    <text evidence="3 12">Belongs to the CcmB/CycW/HelB family.</text>
</comment>
<organism evidence="14 15">
    <name type="scientific">Pseudomonas meliae</name>
    <dbReference type="NCBI Taxonomy" id="86176"/>
    <lineage>
        <taxon>Bacteria</taxon>
        <taxon>Pseudomonadati</taxon>
        <taxon>Pseudomonadota</taxon>
        <taxon>Gammaproteobacteria</taxon>
        <taxon>Pseudomonadales</taxon>
        <taxon>Pseudomonadaceae</taxon>
        <taxon>Pseudomonas</taxon>
    </lineage>
</organism>
<keyword evidence="5 12" id="KW-0813">Transport</keyword>
<keyword evidence="11 12" id="KW-0472">Membrane</keyword>
<evidence type="ECO:0000256" key="1">
    <source>
        <dbReference type="ARBA" id="ARBA00002442"/>
    </source>
</evidence>
<feature type="transmembrane region" description="Helical" evidence="13">
    <location>
        <begin position="164"/>
        <end position="186"/>
    </location>
</feature>
<dbReference type="GO" id="GO:0017004">
    <property type="term" value="P:cytochrome complex assembly"/>
    <property type="evidence" value="ECO:0007669"/>
    <property type="project" value="UniProtKB-KW"/>
</dbReference>
<keyword evidence="10 13" id="KW-1133">Transmembrane helix</keyword>
<feature type="transmembrane region" description="Helical" evidence="13">
    <location>
        <begin position="104"/>
        <end position="127"/>
    </location>
</feature>
<evidence type="ECO:0000256" key="7">
    <source>
        <dbReference type="ARBA" id="ARBA00022519"/>
    </source>
</evidence>
<feature type="transmembrane region" description="Helical" evidence="13">
    <location>
        <begin position="134"/>
        <end position="158"/>
    </location>
</feature>
<keyword evidence="7 12" id="KW-0997">Cell inner membrane</keyword>
<dbReference type="GO" id="GO:1903607">
    <property type="term" value="P:cytochrome c biosynthetic process"/>
    <property type="evidence" value="ECO:0007669"/>
    <property type="project" value="TreeGrafter"/>
</dbReference>
<dbReference type="PIRSF" id="PIRSF002764">
    <property type="entry name" value="CcmB"/>
    <property type="match status" value="1"/>
</dbReference>
<feature type="transmembrane region" description="Helical" evidence="13">
    <location>
        <begin position="27"/>
        <end position="46"/>
    </location>
</feature>
<evidence type="ECO:0000256" key="12">
    <source>
        <dbReference type="PIRNR" id="PIRNR002764"/>
    </source>
</evidence>
<gene>
    <name evidence="14" type="ORF">ALO64_00705</name>
</gene>
<evidence type="ECO:0000256" key="13">
    <source>
        <dbReference type="SAM" id="Phobius"/>
    </source>
</evidence>
<evidence type="ECO:0000256" key="3">
    <source>
        <dbReference type="ARBA" id="ARBA00010544"/>
    </source>
</evidence>
<feature type="transmembrane region" description="Helical" evidence="13">
    <location>
        <begin position="198"/>
        <end position="221"/>
    </location>
</feature>
<dbReference type="PANTHER" id="PTHR30070">
    <property type="entry name" value="HEME EXPORTER PROTEIN B"/>
    <property type="match status" value="1"/>
</dbReference>
<name>A0A0P9UGC4_9PSED</name>
<keyword evidence="6 12" id="KW-1003">Cell membrane</keyword>
<evidence type="ECO:0000313" key="15">
    <source>
        <dbReference type="Proteomes" id="UP000050455"/>
    </source>
</evidence>
<dbReference type="InterPro" id="IPR026031">
    <property type="entry name" value="Cyt_c_CcmB_bac"/>
</dbReference>
<evidence type="ECO:0000256" key="8">
    <source>
        <dbReference type="ARBA" id="ARBA00022692"/>
    </source>
</evidence>
<dbReference type="GO" id="GO:0015232">
    <property type="term" value="F:heme transmembrane transporter activity"/>
    <property type="evidence" value="ECO:0007669"/>
    <property type="project" value="InterPro"/>
</dbReference>
<dbReference type="RefSeq" id="WP_044344417.1">
    <property type="nucleotide sequence ID" value="NZ_JYHE01000056.1"/>
</dbReference>
<dbReference type="InterPro" id="IPR003544">
    <property type="entry name" value="Cyt_c_biogenesis_CcmB"/>
</dbReference>
<keyword evidence="15" id="KW-1185">Reference proteome</keyword>
<dbReference type="NCBIfam" id="TIGR01190">
    <property type="entry name" value="ccmB"/>
    <property type="match status" value="1"/>
</dbReference>
<keyword evidence="8 13" id="KW-0812">Transmembrane</keyword>
<evidence type="ECO:0000256" key="10">
    <source>
        <dbReference type="ARBA" id="ARBA00022989"/>
    </source>
</evidence>
<evidence type="ECO:0000256" key="2">
    <source>
        <dbReference type="ARBA" id="ARBA00004429"/>
    </source>
</evidence>
<dbReference type="Pfam" id="PF03379">
    <property type="entry name" value="CcmB"/>
    <property type="match status" value="1"/>
</dbReference>
<dbReference type="AlphaFoldDB" id="A0A0P9UGC4"/>
<dbReference type="PANTHER" id="PTHR30070:SF1">
    <property type="entry name" value="CYTOCHROME C BIOGENESIS B-RELATED"/>
    <property type="match status" value="1"/>
</dbReference>
<evidence type="ECO:0000256" key="11">
    <source>
        <dbReference type="ARBA" id="ARBA00023136"/>
    </source>
</evidence>
<accession>A0A0P9UGC4</accession>
<comment type="caution">
    <text evidence="14">The sequence shown here is derived from an EMBL/GenBank/DDBJ whole genome shotgun (WGS) entry which is preliminary data.</text>
</comment>